<reference evidence="2 3" key="1">
    <citation type="journal article" date="2018" name="Nat. Ecol. Evol.">
        <title>Pezizomycetes genomes reveal the molecular basis of ectomycorrhizal truffle lifestyle.</title>
        <authorList>
            <person name="Murat C."/>
            <person name="Payen T."/>
            <person name="Noel B."/>
            <person name="Kuo A."/>
            <person name="Morin E."/>
            <person name="Chen J."/>
            <person name="Kohler A."/>
            <person name="Krizsan K."/>
            <person name="Balestrini R."/>
            <person name="Da Silva C."/>
            <person name="Montanini B."/>
            <person name="Hainaut M."/>
            <person name="Levati E."/>
            <person name="Barry K.W."/>
            <person name="Belfiori B."/>
            <person name="Cichocki N."/>
            <person name="Clum A."/>
            <person name="Dockter R.B."/>
            <person name="Fauchery L."/>
            <person name="Guy J."/>
            <person name="Iotti M."/>
            <person name="Le Tacon F."/>
            <person name="Lindquist E.A."/>
            <person name="Lipzen A."/>
            <person name="Malagnac F."/>
            <person name="Mello A."/>
            <person name="Molinier V."/>
            <person name="Miyauchi S."/>
            <person name="Poulain J."/>
            <person name="Riccioni C."/>
            <person name="Rubini A."/>
            <person name="Sitrit Y."/>
            <person name="Splivallo R."/>
            <person name="Traeger S."/>
            <person name="Wang M."/>
            <person name="Zifcakova L."/>
            <person name="Wipf D."/>
            <person name="Zambonelli A."/>
            <person name="Paolocci F."/>
            <person name="Nowrousian M."/>
            <person name="Ottonello S."/>
            <person name="Baldrian P."/>
            <person name="Spatafora J.W."/>
            <person name="Henrissat B."/>
            <person name="Nagy L.G."/>
            <person name="Aury J.M."/>
            <person name="Wincker P."/>
            <person name="Grigoriev I.V."/>
            <person name="Bonfante P."/>
            <person name="Martin F.M."/>
        </authorList>
    </citation>
    <scope>NUCLEOTIDE SEQUENCE [LARGE SCALE GENOMIC DNA]</scope>
    <source>
        <strain evidence="2 3">RN42</strain>
    </source>
</reference>
<evidence type="ECO:0000313" key="3">
    <source>
        <dbReference type="Proteomes" id="UP000275078"/>
    </source>
</evidence>
<feature type="region of interest" description="Disordered" evidence="1">
    <location>
        <begin position="337"/>
        <end position="419"/>
    </location>
</feature>
<dbReference type="AlphaFoldDB" id="A0A3N4I202"/>
<evidence type="ECO:0000313" key="2">
    <source>
        <dbReference type="EMBL" id="RPA80009.1"/>
    </source>
</evidence>
<feature type="compositionally biased region" description="Low complexity" evidence="1">
    <location>
        <begin position="372"/>
        <end position="388"/>
    </location>
</feature>
<protein>
    <submittedName>
        <fullName evidence="2">Uncharacterized protein</fullName>
    </submittedName>
</protein>
<dbReference type="EMBL" id="ML119693">
    <property type="protein sequence ID" value="RPA80009.1"/>
    <property type="molecule type" value="Genomic_DNA"/>
</dbReference>
<accession>A0A3N4I202</accession>
<feature type="compositionally biased region" description="Low complexity" evidence="1">
    <location>
        <begin position="274"/>
        <end position="284"/>
    </location>
</feature>
<feature type="compositionally biased region" description="Acidic residues" evidence="1">
    <location>
        <begin position="389"/>
        <end position="405"/>
    </location>
</feature>
<dbReference type="Proteomes" id="UP000275078">
    <property type="component" value="Unassembled WGS sequence"/>
</dbReference>
<feature type="region of interest" description="Disordered" evidence="1">
    <location>
        <begin position="273"/>
        <end position="307"/>
    </location>
</feature>
<evidence type="ECO:0000256" key="1">
    <source>
        <dbReference type="SAM" id="MobiDB-lite"/>
    </source>
</evidence>
<organism evidence="2 3">
    <name type="scientific">Ascobolus immersus RN42</name>
    <dbReference type="NCBI Taxonomy" id="1160509"/>
    <lineage>
        <taxon>Eukaryota</taxon>
        <taxon>Fungi</taxon>
        <taxon>Dikarya</taxon>
        <taxon>Ascomycota</taxon>
        <taxon>Pezizomycotina</taxon>
        <taxon>Pezizomycetes</taxon>
        <taxon>Pezizales</taxon>
        <taxon>Ascobolaceae</taxon>
        <taxon>Ascobolus</taxon>
    </lineage>
</organism>
<keyword evidence="3" id="KW-1185">Reference proteome</keyword>
<name>A0A3N4I202_ASCIM</name>
<proteinExistence type="predicted"/>
<sequence length="419" mass="46059">MGGHLNPNGSVLTPGGLEAHILSLIVTLQLVSPFINCKLPGVNLPLMNCIQHTIGPMSLLFDSYFRCSRMNYRRAGPLITHGLHQLAITCLLVYNLAQGRTFFRYACVHLQLIAPYQKHARVALQFLNYAATEINMELDQIVLDILGRNRPNGFPGIEQVQAGRCRQAGIHLIAYPIEDNAQEQHPAVRQHMLQQQQHQMHTEHVQQQQQGINGAYLKPEPRSPQNDLLHLDTEEDSNFLAARHGLAEGSVTPGYHTHDPASGEPLHRVQLNPAQAHAHAQAQAQRRHHDQAHHAQSQVLAAHRAAEEAAHRNIEPLDPDNSIFAGEWAMNIGLSEDAPALDEPDHDSDGQEVNGNNGRFGLGRHTSSSPKAAEAQMMAAQAAGTATDADADAEGEEESPVDENAYDALFNDTIGDYQE</sequence>
<gene>
    <name evidence="2" type="ORF">BJ508DRAFT_415639</name>
</gene>